<dbReference type="PANTHER" id="PTHR33973:SF4">
    <property type="entry name" value="OS07G0153300 PROTEIN"/>
    <property type="match status" value="1"/>
</dbReference>
<dbReference type="InterPro" id="IPR010775">
    <property type="entry name" value="DUF1365"/>
</dbReference>
<accession>A0AAE0IMA4</accession>
<reference evidence="1" key="2">
    <citation type="submission" date="2023-06" db="EMBL/GenBank/DDBJ databases">
        <authorList>
            <consortium name="Lawrence Berkeley National Laboratory"/>
            <person name="Haridas S."/>
            <person name="Hensen N."/>
            <person name="Bonometti L."/>
            <person name="Westerberg I."/>
            <person name="Brannstrom I.O."/>
            <person name="Guillou S."/>
            <person name="Cros-Aarteil S."/>
            <person name="Calhoun S."/>
            <person name="Kuo A."/>
            <person name="Mondo S."/>
            <person name="Pangilinan J."/>
            <person name="Riley R."/>
            <person name="Labutti K."/>
            <person name="Andreopoulos B."/>
            <person name="Lipzen A."/>
            <person name="Chen C."/>
            <person name="Yanf M."/>
            <person name="Daum C."/>
            <person name="Ng V."/>
            <person name="Clum A."/>
            <person name="Steindorff A."/>
            <person name="Ohm R."/>
            <person name="Martin F."/>
            <person name="Silar P."/>
            <person name="Natvig D."/>
            <person name="Lalanne C."/>
            <person name="Gautier V."/>
            <person name="Ament-Velasquez S.L."/>
            <person name="Kruys A."/>
            <person name="Hutchinson M.I."/>
            <person name="Powell A.J."/>
            <person name="Barry K."/>
            <person name="Miller A.N."/>
            <person name="Grigoriev I.V."/>
            <person name="Debuchy R."/>
            <person name="Gladieux P."/>
            <person name="Thoren M.H."/>
            <person name="Johannesson H."/>
        </authorList>
    </citation>
    <scope>NUCLEOTIDE SEQUENCE</scope>
    <source>
        <strain evidence="1">SMH4131-1</strain>
    </source>
</reference>
<evidence type="ECO:0000313" key="1">
    <source>
        <dbReference type="EMBL" id="KAK3327387.1"/>
    </source>
</evidence>
<protein>
    <submittedName>
        <fullName evidence="1">Uncharacterized protein</fullName>
    </submittedName>
</protein>
<comment type="caution">
    <text evidence="1">The sequence shown here is derived from an EMBL/GenBank/DDBJ whole genome shotgun (WGS) entry which is preliminary data.</text>
</comment>
<dbReference type="PANTHER" id="PTHR33973">
    <property type="entry name" value="OS07G0153300 PROTEIN"/>
    <property type="match status" value="1"/>
</dbReference>
<name>A0AAE0IMA4_9PEZI</name>
<dbReference type="Pfam" id="PF07103">
    <property type="entry name" value="DUF1365"/>
    <property type="match status" value="1"/>
</dbReference>
<evidence type="ECO:0000313" key="2">
    <source>
        <dbReference type="Proteomes" id="UP001286456"/>
    </source>
</evidence>
<keyword evidence="2" id="KW-1185">Reference proteome</keyword>
<sequence length="659" mass="72770">MAGPSSLSSPSAIAGSVPVPAQLPASVIAILTDPFRVSLATALAAVGYSALYSGPYDVLLLLSLAIVRQGVNLGDGGFSGLISWSLAKPVGGTILAFLAFQLFRLRWTRAEQEPWNGPAKALLFPCRTTHARMFPEKHSFSYSYLVVGVPVGWQGTAGDMISTGVKTSSGLSSWFSLAPQARKGWYDIDAGDYLQRGMAELGLRGKLDAYLQTQGVDPSIYPHAYLVTAARFLGYHFNPVSFWYLYGADKSLAAMILEVNNTFDERRMYLLTPKDDSDSQIAGESKGVEQSLPPRTVLKQSWPKDFHVSPFNSRHGSYSLTAVDPLSPFMQGTGPLTNTINLVSSKGHGKLVARLIPDGDAIDPATMTLYHKLRFLAAWGWVGFVTFPRIVKEAGLLFFRRKLHVWFRPEPLKESIGRHADQTERQLEATFRRYLRHLVQQSTEPLAVKYISAGLSPNKQDDAAEVMLSPTARDGAGAVEELEIKVLTPVFYSRFVHYAHDLEAFFCELNESCTVWVSRPDLLPKFVLKKPSPTLNLSSLADFAYFKIIQHLRTRPERIERPLTSSAAAVKKPATVDIRDFRISSMDGYVLAHEDPEAKKEYRSCVLTLFLADKIALGIVPLLGAQRLALQVLFAWLLSPSVGSLLTEFVEVARRIVVS</sequence>
<reference evidence="1" key="1">
    <citation type="journal article" date="2023" name="Mol. Phylogenet. Evol.">
        <title>Genome-scale phylogeny and comparative genomics of the fungal order Sordariales.</title>
        <authorList>
            <person name="Hensen N."/>
            <person name="Bonometti L."/>
            <person name="Westerberg I."/>
            <person name="Brannstrom I.O."/>
            <person name="Guillou S."/>
            <person name="Cros-Aarteil S."/>
            <person name="Calhoun S."/>
            <person name="Haridas S."/>
            <person name="Kuo A."/>
            <person name="Mondo S."/>
            <person name="Pangilinan J."/>
            <person name="Riley R."/>
            <person name="LaButti K."/>
            <person name="Andreopoulos B."/>
            <person name="Lipzen A."/>
            <person name="Chen C."/>
            <person name="Yan M."/>
            <person name="Daum C."/>
            <person name="Ng V."/>
            <person name="Clum A."/>
            <person name="Steindorff A."/>
            <person name="Ohm R.A."/>
            <person name="Martin F."/>
            <person name="Silar P."/>
            <person name="Natvig D.O."/>
            <person name="Lalanne C."/>
            <person name="Gautier V."/>
            <person name="Ament-Velasquez S.L."/>
            <person name="Kruys A."/>
            <person name="Hutchinson M.I."/>
            <person name="Powell A.J."/>
            <person name="Barry K."/>
            <person name="Miller A.N."/>
            <person name="Grigoriev I.V."/>
            <person name="Debuchy R."/>
            <person name="Gladieux P."/>
            <person name="Hiltunen Thoren M."/>
            <person name="Johannesson H."/>
        </authorList>
    </citation>
    <scope>NUCLEOTIDE SEQUENCE</scope>
    <source>
        <strain evidence="1">SMH4131-1</strain>
    </source>
</reference>
<dbReference type="Proteomes" id="UP001286456">
    <property type="component" value="Unassembled WGS sequence"/>
</dbReference>
<dbReference type="AlphaFoldDB" id="A0AAE0IMA4"/>
<organism evidence="1 2">
    <name type="scientific">Cercophora scortea</name>
    <dbReference type="NCBI Taxonomy" id="314031"/>
    <lineage>
        <taxon>Eukaryota</taxon>
        <taxon>Fungi</taxon>
        <taxon>Dikarya</taxon>
        <taxon>Ascomycota</taxon>
        <taxon>Pezizomycotina</taxon>
        <taxon>Sordariomycetes</taxon>
        <taxon>Sordariomycetidae</taxon>
        <taxon>Sordariales</taxon>
        <taxon>Lasiosphaeriaceae</taxon>
        <taxon>Cercophora</taxon>
    </lineage>
</organism>
<gene>
    <name evidence="1" type="ORF">B0T19DRAFT_161692</name>
</gene>
<dbReference type="EMBL" id="JAUEPO010000003">
    <property type="protein sequence ID" value="KAK3327387.1"/>
    <property type="molecule type" value="Genomic_DNA"/>
</dbReference>
<proteinExistence type="predicted"/>